<keyword evidence="7" id="KW-1185">Reference proteome</keyword>
<dbReference type="InterPro" id="IPR009374">
    <property type="entry name" value="eIF3k"/>
</dbReference>
<sequence>MNGEDPPERPDHISTIINGLERYNPEAVGTLEGYLGEQCEEKFCDCNANRTLLKLYQLNPDRLKDEVVTNVLVKAMTQFPSPQFSLALHLINPSTAVSGELREAVHTLRVLNSALEGAQYGHFWSTLNGDDLCADLIADVNGFEDIIRHNIAHLVSQAFREVSLSNLEAWLGLNTEATKKFVTEVCEWSIEGDNVKVPSNPDNEAQKAEIREDVNVDMFSRVIKRSWEDALTAQATN</sequence>
<dbReference type="InterPro" id="IPR016020">
    <property type="entry name" value="Transl_init_fac_sub12_N_euk"/>
</dbReference>
<dbReference type="InterPro" id="IPR036388">
    <property type="entry name" value="WH-like_DNA-bd_sf"/>
</dbReference>
<evidence type="ECO:0000256" key="1">
    <source>
        <dbReference type="ARBA" id="ARBA00022490"/>
    </source>
</evidence>
<evidence type="ECO:0000313" key="7">
    <source>
        <dbReference type="Proteomes" id="UP000233524"/>
    </source>
</evidence>
<dbReference type="OrthoDB" id="337745at2759"/>
<dbReference type="HAMAP" id="MF_03010">
    <property type="entry name" value="eIF3k"/>
    <property type="match status" value="1"/>
</dbReference>
<dbReference type="GO" id="GO:0003723">
    <property type="term" value="F:RNA binding"/>
    <property type="evidence" value="ECO:0007669"/>
    <property type="project" value="UniProtKB-UniRule"/>
</dbReference>
<proteinExistence type="inferred from homology"/>
<accession>A0A2N3N418</accession>
<dbReference type="FunFam" id="1.10.10.10:FF:000389">
    <property type="entry name" value="Eukaryotic translation initiation factor 3 subunit K"/>
    <property type="match status" value="1"/>
</dbReference>
<dbReference type="InterPro" id="IPR033464">
    <property type="entry name" value="CSN8_PSD8_EIF3K"/>
</dbReference>
<comment type="subunit">
    <text evidence="4">Component of the eukaryotic translation initiation factor 3 (eIF-3) complex.</text>
</comment>
<dbReference type="GO" id="GO:0033290">
    <property type="term" value="C:eukaryotic 48S preinitiation complex"/>
    <property type="evidence" value="ECO:0007669"/>
    <property type="project" value="UniProtKB-UniRule"/>
</dbReference>
<comment type="similarity">
    <text evidence="4">Belongs to the eIF-3 subunit K family.</text>
</comment>
<dbReference type="GO" id="GO:0005852">
    <property type="term" value="C:eukaryotic translation initiation factor 3 complex"/>
    <property type="evidence" value="ECO:0007669"/>
    <property type="project" value="UniProtKB-UniRule"/>
</dbReference>
<organism evidence="6 7">
    <name type="scientific">Lomentospora prolificans</name>
    <dbReference type="NCBI Taxonomy" id="41688"/>
    <lineage>
        <taxon>Eukaryota</taxon>
        <taxon>Fungi</taxon>
        <taxon>Dikarya</taxon>
        <taxon>Ascomycota</taxon>
        <taxon>Pezizomycotina</taxon>
        <taxon>Sordariomycetes</taxon>
        <taxon>Hypocreomycetidae</taxon>
        <taxon>Microascales</taxon>
        <taxon>Microascaceae</taxon>
        <taxon>Lomentospora</taxon>
    </lineage>
</organism>
<keyword evidence="2 4" id="KW-0396">Initiation factor</keyword>
<feature type="domain" description="PCI" evidence="5">
    <location>
        <begin position="44"/>
        <end position="213"/>
    </location>
</feature>
<evidence type="ECO:0000259" key="5">
    <source>
        <dbReference type="PROSITE" id="PS50250"/>
    </source>
</evidence>
<dbReference type="VEuPathDB" id="FungiDB:jhhlp_005780"/>
<evidence type="ECO:0000256" key="4">
    <source>
        <dbReference type="HAMAP-Rule" id="MF_03010"/>
    </source>
</evidence>
<dbReference type="InterPro" id="IPR036390">
    <property type="entry name" value="WH_DNA-bd_sf"/>
</dbReference>
<dbReference type="STRING" id="41688.A0A2N3N418"/>
<dbReference type="PANTHER" id="PTHR13022:SF0">
    <property type="entry name" value="EUKARYOTIC TRANSLATION INITIATION FACTOR 3 SUBUNIT K"/>
    <property type="match status" value="1"/>
</dbReference>
<name>A0A2N3N418_9PEZI</name>
<comment type="function">
    <text evidence="4">Component of the eukaryotic translation initiation factor 3 (eIF-3) complex, which is involved in protein synthesis of a specialized repertoire of mRNAs and, together with other initiation factors, stimulates binding of mRNA and methionyl-tRNAi to the 40S ribosome. The eIF-3 complex specifically targets and initiates translation of a subset of mRNAs involved in cell proliferation.</text>
</comment>
<dbReference type="EMBL" id="NLAX01000701">
    <property type="protein sequence ID" value="PKS07180.1"/>
    <property type="molecule type" value="Genomic_DNA"/>
</dbReference>
<gene>
    <name evidence="6" type="ORF">jhhlp_005780</name>
</gene>
<dbReference type="GO" id="GO:0003743">
    <property type="term" value="F:translation initiation factor activity"/>
    <property type="evidence" value="ECO:0007669"/>
    <property type="project" value="UniProtKB-UniRule"/>
</dbReference>
<dbReference type="GO" id="GO:0001732">
    <property type="term" value="P:formation of cytoplasmic translation initiation complex"/>
    <property type="evidence" value="ECO:0007669"/>
    <property type="project" value="UniProtKB-UniRule"/>
</dbReference>
<dbReference type="PROSITE" id="PS50250">
    <property type="entry name" value="PCI"/>
    <property type="match status" value="1"/>
</dbReference>
<evidence type="ECO:0000256" key="3">
    <source>
        <dbReference type="ARBA" id="ARBA00022917"/>
    </source>
</evidence>
<comment type="caution">
    <text evidence="6">The sequence shown here is derived from an EMBL/GenBank/DDBJ whole genome shotgun (WGS) entry which is preliminary data.</text>
</comment>
<dbReference type="InParanoid" id="A0A2N3N418"/>
<dbReference type="AlphaFoldDB" id="A0A2N3N418"/>
<dbReference type="GO" id="GO:0043022">
    <property type="term" value="F:ribosome binding"/>
    <property type="evidence" value="ECO:0007669"/>
    <property type="project" value="InterPro"/>
</dbReference>
<comment type="subcellular location">
    <subcellularLocation>
        <location evidence="4">Cytoplasm</location>
    </subcellularLocation>
</comment>
<dbReference type="Gene3D" id="1.10.10.10">
    <property type="entry name" value="Winged helix-like DNA-binding domain superfamily/Winged helix DNA-binding domain"/>
    <property type="match status" value="1"/>
</dbReference>
<reference evidence="6 7" key="1">
    <citation type="journal article" date="2017" name="G3 (Bethesda)">
        <title>First Draft Genome Sequence of the Pathogenic Fungus Lomentospora prolificans (Formerly Scedosporium prolificans).</title>
        <authorList>
            <person name="Luo R."/>
            <person name="Zimin A."/>
            <person name="Workman R."/>
            <person name="Fan Y."/>
            <person name="Pertea G."/>
            <person name="Grossman N."/>
            <person name="Wear M.P."/>
            <person name="Jia B."/>
            <person name="Miller H."/>
            <person name="Casadevall A."/>
            <person name="Timp W."/>
            <person name="Zhang S.X."/>
            <person name="Salzberg S.L."/>
        </authorList>
    </citation>
    <scope>NUCLEOTIDE SEQUENCE [LARGE SCALE GENOMIC DNA]</scope>
    <source>
        <strain evidence="6 7">JHH-5317</strain>
    </source>
</reference>
<dbReference type="GO" id="GO:0006446">
    <property type="term" value="P:regulation of translational initiation"/>
    <property type="evidence" value="ECO:0007669"/>
    <property type="project" value="InterPro"/>
</dbReference>
<dbReference type="Proteomes" id="UP000233524">
    <property type="component" value="Unassembled WGS sequence"/>
</dbReference>
<dbReference type="SUPFAM" id="SSF48371">
    <property type="entry name" value="ARM repeat"/>
    <property type="match status" value="1"/>
</dbReference>
<protein>
    <recommendedName>
        <fullName evidence="4">Eukaryotic translation initiation factor 3 subunit K</fullName>
        <shortName evidence="4">eIF3k</shortName>
    </recommendedName>
    <alternativeName>
        <fullName evidence="4">eIF-3 p25</fullName>
    </alternativeName>
</protein>
<dbReference type="SUPFAM" id="SSF46785">
    <property type="entry name" value="Winged helix' DNA-binding domain"/>
    <property type="match status" value="1"/>
</dbReference>
<evidence type="ECO:0000256" key="2">
    <source>
        <dbReference type="ARBA" id="ARBA00022540"/>
    </source>
</evidence>
<keyword evidence="1 4" id="KW-0963">Cytoplasm</keyword>
<dbReference type="InterPro" id="IPR000717">
    <property type="entry name" value="PCI_dom"/>
</dbReference>
<dbReference type="Gene3D" id="1.25.40.250">
    <property type="entry name" value="ARM repeat, domain 1"/>
    <property type="match status" value="1"/>
</dbReference>
<dbReference type="InterPro" id="IPR016024">
    <property type="entry name" value="ARM-type_fold"/>
</dbReference>
<dbReference type="Pfam" id="PF10075">
    <property type="entry name" value="CSN8_PSD8_EIF3K"/>
    <property type="match status" value="1"/>
</dbReference>
<keyword evidence="3 4" id="KW-0648">Protein biosynthesis</keyword>
<dbReference type="PANTHER" id="PTHR13022">
    <property type="entry name" value="EUKARYOTIC TRANSLATION INITIATION FACTOR 3 SUBUNIT 11"/>
    <property type="match status" value="1"/>
</dbReference>
<dbReference type="GO" id="GO:0016282">
    <property type="term" value="C:eukaryotic 43S preinitiation complex"/>
    <property type="evidence" value="ECO:0007669"/>
    <property type="project" value="UniProtKB-UniRule"/>
</dbReference>
<evidence type="ECO:0000313" key="6">
    <source>
        <dbReference type="EMBL" id="PKS07180.1"/>
    </source>
</evidence>